<name>A0A5C5X9U2_9PLAN</name>
<dbReference type="Proteomes" id="UP000316095">
    <property type="component" value="Unassembled WGS sequence"/>
</dbReference>
<feature type="transmembrane region" description="Helical" evidence="1">
    <location>
        <begin position="142"/>
        <end position="159"/>
    </location>
</feature>
<keyword evidence="1" id="KW-1133">Transmembrane helix</keyword>
<evidence type="ECO:0000313" key="3">
    <source>
        <dbReference type="Proteomes" id="UP000316095"/>
    </source>
</evidence>
<dbReference type="RefSeq" id="WP_146501927.1">
    <property type="nucleotide sequence ID" value="NZ_SJPG01000001.1"/>
</dbReference>
<comment type="caution">
    <text evidence="2">The sequence shown here is derived from an EMBL/GenBank/DDBJ whole genome shotgun (WGS) entry which is preliminary data.</text>
</comment>
<accession>A0A5C5X9U2</accession>
<evidence type="ECO:0000256" key="1">
    <source>
        <dbReference type="SAM" id="Phobius"/>
    </source>
</evidence>
<organism evidence="2 3">
    <name type="scientific">Rubinisphaera italica</name>
    <dbReference type="NCBI Taxonomy" id="2527969"/>
    <lineage>
        <taxon>Bacteria</taxon>
        <taxon>Pseudomonadati</taxon>
        <taxon>Planctomycetota</taxon>
        <taxon>Planctomycetia</taxon>
        <taxon>Planctomycetales</taxon>
        <taxon>Planctomycetaceae</taxon>
        <taxon>Rubinisphaera</taxon>
    </lineage>
</organism>
<feature type="transmembrane region" description="Helical" evidence="1">
    <location>
        <begin position="44"/>
        <end position="61"/>
    </location>
</feature>
<keyword evidence="1" id="KW-0472">Membrane</keyword>
<keyword evidence="1" id="KW-0812">Transmembrane</keyword>
<dbReference type="EMBL" id="SJPG01000001">
    <property type="protein sequence ID" value="TWT59730.1"/>
    <property type="molecule type" value="Genomic_DNA"/>
</dbReference>
<evidence type="ECO:0008006" key="4">
    <source>
        <dbReference type="Google" id="ProtNLM"/>
    </source>
</evidence>
<dbReference type="OrthoDB" id="2048536at2"/>
<sequence length="181" mass="20471">MSESAPDQPCNPKHQEIQHLLLEQYKLYVEMADRVSTRRHSMHLAFITLHTLVLAAIGQLLQSDTEVRAGLILPLLLVGIGLCVLWVLLTLSYRRLNEAKYKVVGLLEKELPAQPYSVLEWTMLGKGGDSGRYMTLTQIESFIPVFFIVIYLAASVVFVKESPKPHEVNLPSHETRSNFLT</sequence>
<protein>
    <recommendedName>
        <fullName evidence="4">Small integral membrane protein</fullName>
    </recommendedName>
</protein>
<evidence type="ECO:0000313" key="2">
    <source>
        <dbReference type="EMBL" id="TWT59730.1"/>
    </source>
</evidence>
<feature type="transmembrane region" description="Helical" evidence="1">
    <location>
        <begin position="67"/>
        <end position="91"/>
    </location>
</feature>
<reference evidence="2 3" key="1">
    <citation type="submission" date="2019-02" db="EMBL/GenBank/DDBJ databases">
        <title>Deep-cultivation of Planctomycetes and their phenomic and genomic characterization uncovers novel biology.</title>
        <authorList>
            <person name="Wiegand S."/>
            <person name="Jogler M."/>
            <person name="Boedeker C."/>
            <person name="Pinto D."/>
            <person name="Vollmers J."/>
            <person name="Rivas-Marin E."/>
            <person name="Kohn T."/>
            <person name="Peeters S.H."/>
            <person name="Heuer A."/>
            <person name="Rast P."/>
            <person name="Oberbeckmann S."/>
            <person name="Bunk B."/>
            <person name="Jeske O."/>
            <person name="Meyerdierks A."/>
            <person name="Storesund J.E."/>
            <person name="Kallscheuer N."/>
            <person name="Luecker S."/>
            <person name="Lage O.M."/>
            <person name="Pohl T."/>
            <person name="Merkel B.J."/>
            <person name="Hornburger P."/>
            <person name="Mueller R.-W."/>
            <person name="Bruemmer F."/>
            <person name="Labrenz M."/>
            <person name="Spormann A.M."/>
            <person name="Op Den Camp H."/>
            <person name="Overmann J."/>
            <person name="Amann R."/>
            <person name="Jetten M.S.M."/>
            <person name="Mascher T."/>
            <person name="Medema M.H."/>
            <person name="Devos D.P."/>
            <person name="Kaster A.-K."/>
            <person name="Ovreas L."/>
            <person name="Rohde M."/>
            <person name="Galperin M.Y."/>
            <person name="Jogler C."/>
        </authorList>
    </citation>
    <scope>NUCLEOTIDE SEQUENCE [LARGE SCALE GENOMIC DNA]</scope>
    <source>
        <strain evidence="2 3">Pan54</strain>
    </source>
</reference>
<proteinExistence type="predicted"/>
<gene>
    <name evidence="2" type="ORF">Pan54_04400</name>
</gene>
<dbReference type="Pfam" id="PF24838">
    <property type="entry name" value="8xMP"/>
    <property type="match status" value="1"/>
</dbReference>
<keyword evidence="3" id="KW-1185">Reference proteome</keyword>
<dbReference type="InterPro" id="IPR056918">
    <property type="entry name" value="8xMP"/>
</dbReference>
<dbReference type="AlphaFoldDB" id="A0A5C5X9U2"/>